<dbReference type="AlphaFoldDB" id="A0A1C4BBQ9"/>
<organism evidence="1 2">
    <name type="scientific">Chitinophaga costaii</name>
    <dbReference type="NCBI Taxonomy" id="1335309"/>
    <lineage>
        <taxon>Bacteria</taxon>
        <taxon>Pseudomonadati</taxon>
        <taxon>Bacteroidota</taxon>
        <taxon>Chitinophagia</taxon>
        <taxon>Chitinophagales</taxon>
        <taxon>Chitinophagaceae</taxon>
        <taxon>Chitinophaga</taxon>
    </lineage>
</organism>
<sequence>MLGYTKGFKDAQYGIQYDAANQTIRLLTITNAKNLNTERSIKYKSRNYVMMMSYIDPAHLKVTYHNYLEDTFRCILIM</sequence>
<keyword evidence="2" id="KW-1185">Reference proteome</keyword>
<evidence type="ECO:0000313" key="2">
    <source>
        <dbReference type="Proteomes" id="UP000242818"/>
    </source>
</evidence>
<protein>
    <submittedName>
        <fullName evidence="1">Uncharacterized protein</fullName>
    </submittedName>
</protein>
<accession>A0A1C4BBQ9</accession>
<gene>
    <name evidence="1" type="ORF">GA0116948_10326</name>
</gene>
<dbReference type="EMBL" id="FMAR01000003">
    <property type="protein sequence ID" value="SCC04295.1"/>
    <property type="molecule type" value="Genomic_DNA"/>
</dbReference>
<name>A0A1C4BBQ9_9BACT</name>
<reference evidence="1 2" key="1">
    <citation type="submission" date="2016-08" db="EMBL/GenBank/DDBJ databases">
        <authorList>
            <person name="Seilhamer J.J."/>
        </authorList>
    </citation>
    <scope>NUCLEOTIDE SEQUENCE [LARGE SCALE GENOMIC DNA]</scope>
    <source>
        <strain evidence="1 2">A37T2</strain>
    </source>
</reference>
<evidence type="ECO:0000313" key="1">
    <source>
        <dbReference type="EMBL" id="SCC04295.1"/>
    </source>
</evidence>
<dbReference type="STRING" id="1335309.GA0116948_10326"/>
<dbReference type="Proteomes" id="UP000242818">
    <property type="component" value="Unassembled WGS sequence"/>
</dbReference>
<dbReference type="RefSeq" id="WP_089709648.1">
    <property type="nucleotide sequence ID" value="NZ_FMAR01000003.1"/>
</dbReference>
<proteinExistence type="predicted"/>